<comment type="caution">
    <text evidence="2">The sequence shown here is derived from an EMBL/GenBank/DDBJ whole genome shotgun (WGS) entry which is preliminary data.</text>
</comment>
<evidence type="ECO:0008006" key="4">
    <source>
        <dbReference type="Google" id="ProtNLM"/>
    </source>
</evidence>
<keyword evidence="3" id="KW-1185">Reference proteome</keyword>
<feature type="signal peptide" evidence="1">
    <location>
        <begin position="1"/>
        <end position="17"/>
    </location>
</feature>
<feature type="chain" id="PRO_5030579500" description="DUF2846 domain-containing protein" evidence="1">
    <location>
        <begin position="18"/>
        <end position="201"/>
    </location>
</feature>
<evidence type="ECO:0000256" key="1">
    <source>
        <dbReference type="SAM" id="SignalP"/>
    </source>
</evidence>
<evidence type="ECO:0000313" key="3">
    <source>
        <dbReference type="Proteomes" id="UP000535937"/>
    </source>
</evidence>
<evidence type="ECO:0000313" key="2">
    <source>
        <dbReference type="EMBL" id="MBB3062845.1"/>
    </source>
</evidence>
<proteinExistence type="predicted"/>
<dbReference type="Proteomes" id="UP000535937">
    <property type="component" value="Unassembled WGS sequence"/>
</dbReference>
<reference evidence="2 3" key="1">
    <citation type="submission" date="2020-08" db="EMBL/GenBank/DDBJ databases">
        <title>Genomic Encyclopedia of Type Strains, Phase III (KMG-III): the genomes of soil and plant-associated and newly described type strains.</title>
        <authorList>
            <person name="Whitman W."/>
        </authorList>
    </citation>
    <scope>NUCLEOTIDE SEQUENCE [LARGE SCALE GENOMIC DNA]</scope>
    <source>
        <strain evidence="2 3">CECT 8799</strain>
    </source>
</reference>
<dbReference type="EMBL" id="JACHWZ010000021">
    <property type="protein sequence ID" value="MBB3062845.1"/>
    <property type="molecule type" value="Genomic_DNA"/>
</dbReference>
<gene>
    <name evidence="2" type="ORF">FHS09_003695</name>
</gene>
<protein>
    <recommendedName>
        <fullName evidence="4">DUF2846 domain-containing protein</fullName>
    </recommendedName>
</protein>
<keyword evidence="1" id="KW-0732">Signal</keyword>
<organism evidence="2 3">
    <name type="scientific">Microbulbifer rhizosphaerae</name>
    <dbReference type="NCBI Taxonomy" id="1562603"/>
    <lineage>
        <taxon>Bacteria</taxon>
        <taxon>Pseudomonadati</taxon>
        <taxon>Pseudomonadota</taxon>
        <taxon>Gammaproteobacteria</taxon>
        <taxon>Cellvibrionales</taxon>
        <taxon>Microbulbiferaceae</taxon>
        <taxon>Microbulbifer</taxon>
    </lineage>
</organism>
<dbReference type="RefSeq" id="WP_183462499.1">
    <property type="nucleotide sequence ID" value="NZ_JACHWZ010000021.1"/>
</dbReference>
<dbReference type="PROSITE" id="PS51257">
    <property type="entry name" value="PROKAR_LIPOPROTEIN"/>
    <property type="match status" value="1"/>
</dbReference>
<name>A0A7W4ZC07_9GAMM</name>
<sequence length="201" mass="21968">MLRLVKLVFAASSIWLAACAGNPMLVSTNQTVAAPNSDKAQVVFMRSSFVGSAINASLFEVKDDKNEFIGIMANGTKISHEVEPGEHTFMVVSEAADFMKAEVEAGKTYYAMVTPRMGAWKARFSFQPIKKNADSSFSTSSKDFGDWASSTKLVENSETSLLWAENNAASIESKKDAYLTKWLSKDPEEIARQTLEASDGL</sequence>
<accession>A0A7W4ZC07</accession>
<dbReference type="AlphaFoldDB" id="A0A7W4ZC07"/>